<keyword evidence="3" id="KW-1185">Reference proteome</keyword>
<dbReference type="PANTHER" id="PTHR12697">
    <property type="entry name" value="PBS LYASE HEAT-LIKE PROTEIN"/>
    <property type="match status" value="1"/>
</dbReference>
<dbReference type="OrthoDB" id="420201at2"/>
<dbReference type="SUPFAM" id="SSF110836">
    <property type="entry name" value="Hypothetical protein SAV1430"/>
    <property type="match status" value="1"/>
</dbReference>
<dbReference type="InterPro" id="IPR016024">
    <property type="entry name" value="ARM-type_fold"/>
</dbReference>
<dbReference type="SUPFAM" id="SSF48371">
    <property type="entry name" value="ARM repeat"/>
    <property type="match status" value="1"/>
</dbReference>
<evidence type="ECO:0000313" key="3">
    <source>
        <dbReference type="Proteomes" id="UP000298246"/>
    </source>
</evidence>
<organism evidence="2 3">
    <name type="scientific">Paenibacillus athensensis</name>
    <dbReference type="NCBI Taxonomy" id="1967502"/>
    <lineage>
        <taxon>Bacteria</taxon>
        <taxon>Bacillati</taxon>
        <taxon>Bacillota</taxon>
        <taxon>Bacilli</taxon>
        <taxon>Bacillales</taxon>
        <taxon>Paenibacillaceae</taxon>
        <taxon>Paenibacillus</taxon>
    </lineage>
</organism>
<evidence type="ECO:0000259" key="1">
    <source>
        <dbReference type="SMART" id="SM00932"/>
    </source>
</evidence>
<dbReference type="InterPro" id="IPR014824">
    <property type="entry name" value="Nfu/NifU_N"/>
</dbReference>
<dbReference type="SMART" id="SM00567">
    <property type="entry name" value="EZ_HEAT"/>
    <property type="match status" value="4"/>
</dbReference>
<name>A0A4Y8PQ76_9BACL</name>
<dbReference type="Gene3D" id="1.25.10.10">
    <property type="entry name" value="Leucine-rich Repeat Variant"/>
    <property type="match status" value="1"/>
</dbReference>
<gene>
    <name evidence="2" type="ORF">B5M42_24150</name>
</gene>
<protein>
    <submittedName>
        <fullName evidence="2">Virulence factor</fullName>
    </submittedName>
</protein>
<dbReference type="RefSeq" id="WP_134757606.1">
    <property type="nucleotide sequence ID" value="NZ_MYFO02000025.1"/>
</dbReference>
<dbReference type="Gene3D" id="3.30.1370.70">
    <property type="entry name" value="Scaffold protein Nfu/NifU, N-terminal domain"/>
    <property type="match status" value="1"/>
</dbReference>
<reference evidence="2 3" key="1">
    <citation type="submission" date="2017-03" db="EMBL/GenBank/DDBJ databases">
        <title>Isolation of Levoglucosan Utilizing Bacteria.</title>
        <authorList>
            <person name="Arya A.S."/>
        </authorList>
    </citation>
    <scope>NUCLEOTIDE SEQUENCE [LARGE SCALE GENOMIC DNA]</scope>
    <source>
        <strain evidence="2 3">MEC069</strain>
    </source>
</reference>
<sequence>MHMLSIEPTPSPNSMKLNVDEILPRGQRQTWKPGDPAPEPLRSLLAIEGVRSLFRTADFIALDRMPGADWARILGEARLLLGSGEPGSAANGSGAAVSADTAYGEAHVLVQMFRGIPIQVRVRMGDSEVRAALPPAFAEAVQAAAGSTMIRERKLEEFGVRYGEPEEIAADIVKELEAAYPAERLTALADAAKAQGQGQDAADQPAASYVRPAPLTADEVLARFQTAAGDWQARYAALERFAPTVEALPLLAKALQDEHASIRRLAVVYLGDLRDPLALPLLFAALRDHTAAVRRTAGDTLSDWGDPAAIGPMIEALRDKNKLVRWRAARYLFEVGDDTAVEALRAATADPEFEVRLQAEIALARIERGEEAAGSVWQQMTESRQTGK</sequence>
<evidence type="ECO:0000313" key="2">
    <source>
        <dbReference type="EMBL" id="TFE82959.1"/>
    </source>
</evidence>
<dbReference type="SMART" id="SM00932">
    <property type="entry name" value="Nfu_N"/>
    <property type="match status" value="1"/>
</dbReference>
<dbReference type="Pfam" id="PF08712">
    <property type="entry name" value="Nfu_N"/>
    <property type="match status" value="1"/>
</dbReference>
<proteinExistence type="predicted"/>
<feature type="domain" description="Scaffold protein Nfu/NifU N-terminal" evidence="1">
    <location>
        <begin position="4"/>
        <end position="84"/>
    </location>
</feature>
<dbReference type="Pfam" id="PF13769">
    <property type="entry name" value="Virulence_fact"/>
    <property type="match status" value="1"/>
</dbReference>
<dbReference type="InterPro" id="IPR036498">
    <property type="entry name" value="Nfu/NifU_N_sf"/>
</dbReference>
<dbReference type="PANTHER" id="PTHR12697:SF37">
    <property type="entry name" value="CONSERVED VIRULENCE FACTOR C"/>
    <property type="match status" value="1"/>
</dbReference>
<dbReference type="InterPro" id="IPR011989">
    <property type="entry name" value="ARM-like"/>
</dbReference>
<dbReference type="Pfam" id="PF13646">
    <property type="entry name" value="HEAT_2"/>
    <property type="match status" value="1"/>
</dbReference>
<comment type="caution">
    <text evidence="2">The sequence shown here is derived from an EMBL/GenBank/DDBJ whole genome shotgun (WGS) entry which is preliminary data.</text>
</comment>
<dbReference type="InterPro" id="IPR004155">
    <property type="entry name" value="PBS_lyase_HEAT"/>
</dbReference>
<dbReference type="InterPro" id="IPR025989">
    <property type="entry name" value="Virulence_F_dom"/>
</dbReference>
<dbReference type="AlphaFoldDB" id="A0A4Y8PQ76"/>
<dbReference type="EMBL" id="MYFO01000062">
    <property type="protein sequence ID" value="TFE82959.1"/>
    <property type="molecule type" value="Genomic_DNA"/>
</dbReference>
<dbReference type="Proteomes" id="UP000298246">
    <property type="component" value="Unassembled WGS sequence"/>
</dbReference>
<dbReference type="GO" id="GO:0016491">
    <property type="term" value="F:oxidoreductase activity"/>
    <property type="evidence" value="ECO:0007669"/>
    <property type="project" value="TreeGrafter"/>
</dbReference>
<accession>A0A4Y8PQ76</accession>